<dbReference type="GO" id="GO:0005829">
    <property type="term" value="C:cytosol"/>
    <property type="evidence" value="ECO:0007669"/>
    <property type="project" value="TreeGrafter"/>
</dbReference>
<evidence type="ECO:0000256" key="11">
    <source>
        <dbReference type="ARBA" id="ARBA00030831"/>
    </source>
</evidence>
<comment type="catalytic activity">
    <reaction evidence="12">
        <text>N(pros)-phospho-L-histidyl-[protein] + H2O = L-histidyl-[protein] + phosphate</text>
        <dbReference type="Rhea" id="RHEA:47964"/>
        <dbReference type="Rhea" id="RHEA-COMP:9745"/>
        <dbReference type="Rhea" id="RHEA-COMP:9746"/>
        <dbReference type="ChEBI" id="CHEBI:15377"/>
        <dbReference type="ChEBI" id="CHEBI:29979"/>
        <dbReference type="ChEBI" id="CHEBI:43474"/>
        <dbReference type="ChEBI" id="CHEBI:64837"/>
        <dbReference type="EC" id="3.9.1.3"/>
    </reaction>
</comment>
<evidence type="ECO:0000256" key="5">
    <source>
        <dbReference type="ARBA" id="ARBA00011945"/>
    </source>
</evidence>
<evidence type="ECO:0000313" key="16">
    <source>
        <dbReference type="EMBL" id="CAI5794549.1"/>
    </source>
</evidence>
<evidence type="ECO:0000256" key="6">
    <source>
        <dbReference type="ARBA" id="ARBA00014497"/>
    </source>
</evidence>
<dbReference type="PANTHER" id="PTHR12258:SF10">
    <property type="entry name" value="14 KDA PHOSPHOHISTIDINE PHOSPHATASE"/>
    <property type="match status" value="1"/>
</dbReference>
<keyword evidence="7" id="KW-0963">Cytoplasm</keyword>
<dbReference type="InterPro" id="IPR038596">
    <property type="entry name" value="Janus_sf"/>
</dbReference>
<evidence type="ECO:0000256" key="7">
    <source>
        <dbReference type="ARBA" id="ARBA00022490"/>
    </source>
</evidence>
<keyword evidence="9" id="KW-0904">Protein phosphatase</keyword>
<reference evidence="16" key="1">
    <citation type="submission" date="2022-12" db="EMBL/GenBank/DDBJ databases">
        <authorList>
            <person name="Alioto T."/>
            <person name="Alioto T."/>
            <person name="Gomez Garrido J."/>
        </authorList>
    </citation>
    <scope>NUCLEOTIDE SEQUENCE</scope>
</reference>
<evidence type="ECO:0000256" key="9">
    <source>
        <dbReference type="ARBA" id="ARBA00022912"/>
    </source>
</evidence>
<sequence length="121" mass="13239">MADGDLTRVPDVDIDEADGVFKYVLIRVTAPGAGPGKDVVRGYAWAEYHADIYDRISEDLSRLGFECECLGGGRISRQSGSRKIHVYGYSVGFGRAPHSVTTEKLGAAFPDYQVTWSDDGY</sequence>
<protein>
    <recommendedName>
        <fullName evidence="6">14 kDa phosphohistidine phosphatase</fullName>
        <ecNumber evidence="5">3.9.1.3</ecNumber>
    </recommendedName>
    <alternativeName>
        <fullName evidence="11">Phosphohistidine phosphatase 1</fullName>
    </alternativeName>
    <alternativeName>
        <fullName evidence="10">Protein histidine phosphatase</fullName>
    </alternativeName>
</protein>
<dbReference type="InterPro" id="IPR007702">
    <property type="entry name" value="Janus"/>
</dbReference>
<evidence type="ECO:0000256" key="10">
    <source>
        <dbReference type="ARBA" id="ARBA00029952"/>
    </source>
</evidence>
<evidence type="ECO:0000256" key="15">
    <source>
        <dbReference type="PIRSR" id="PIRSR607702-2"/>
    </source>
</evidence>
<dbReference type="SUPFAM" id="SSF143724">
    <property type="entry name" value="PHP14-like"/>
    <property type="match status" value="1"/>
</dbReference>
<keyword evidence="8" id="KW-0378">Hydrolase</keyword>
<dbReference type="EMBL" id="OX395140">
    <property type="protein sequence ID" value="CAI5794549.1"/>
    <property type="molecule type" value="Genomic_DNA"/>
</dbReference>
<gene>
    <name evidence="16" type="ORF">PODLI_1B012870</name>
</gene>
<comment type="subcellular location">
    <subcellularLocation>
        <location evidence="2">Cytoplasm</location>
    </subcellularLocation>
</comment>
<evidence type="ECO:0000256" key="2">
    <source>
        <dbReference type="ARBA" id="ARBA00004496"/>
    </source>
</evidence>
<evidence type="ECO:0000256" key="13">
    <source>
        <dbReference type="ARBA" id="ARBA00049335"/>
    </source>
</evidence>
<keyword evidence="17" id="KW-1185">Reference proteome</keyword>
<evidence type="ECO:0000256" key="14">
    <source>
        <dbReference type="PIRSR" id="PIRSR607702-1"/>
    </source>
</evidence>
<comment type="subunit">
    <text evidence="4">Monomer.</text>
</comment>
<organism evidence="16 17">
    <name type="scientific">Podarcis lilfordi</name>
    <name type="common">Lilford's wall lizard</name>
    <dbReference type="NCBI Taxonomy" id="74358"/>
    <lineage>
        <taxon>Eukaryota</taxon>
        <taxon>Metazoa</taxon>
        <taxon>Chordata</taxon>
        <taxon>Craniata</taxon>
        <taxon>Vertebrata</taxon>
        <taxon>Euteleostomi</taxon>
        <taxon>Lepidosauria</taxon>
        <taxon>Squamata</taxon>
        <taxon>Bifurcata</taxon>
        <taxon>Unidentata</taxon>
        <taxon>Episquamata</taxon>
        <taxon>Laterata</taxon>
        <taxon>Lacertibaenia</taxon>
        <taxon>Lacertidae</taxon>
        <taxon>Podarcis</taxon>
    </lineage>
</organism>
<dbReference type="FunFam" id="3.50.20.20:FF:000001">
    <property type="entry name" value="14 kDa phosphohistidine phosphatase"/>
    <property type="match status" value="1"/>
</dbReference>
<evidence type="ECO:0000256" key="3">
    <source>
        <dbReference type="ARBA" id="ARBA00010971"/>
    </source>
</evidence>
<feature type="binding site" evidence="15">
    <location>
        <position position="22"/>
    </location>
    <ligand>
        <name>substrate</name>
    </ligand>
</feature>
<dbReference type="Pfam" id="PF05005">
    <property type="entry name" value="Ocnus"/>
    <property type="match status" value="1"/>
</dbReference>
<comment type="function">
    <text evidence="1">Exhibits phosphohistidine phosphatase activity.</text>
</comment>
<evidence type="ECO:0000256" key="12">
    <source>
        <dbReference type="ARBA" id="ARBA00049028"/>
    </source>
</evidence>
<name>A0AA35LFA2_9SAUR</name>
<feature type="active site" description="Proton acceptor" evidence="14">
    <location>
        <position position="49"/>
    </location>
</feature>
<accession>A0AA35LFA2</accession>
<dbReference type="AlphaFoldDB" id="A0AA35LFA2"/>
<dbReference type="Gene3D" id="3.50.20.20">
    <property type="entry name" value="Janus/Ocnus"/>
    <property type="match status" value="1"/>
</dbReference>
<comment type="similarity">
    <text evidence="3">Belongs to the janus family.</text>
</comment>
<dbReference type="PANTHER" id="PTHR12258">
    <property type="entry name" value="JANUS-A/JANUS-B"/>
    <property type="match status" value="1"/>
</dbReference>
<evidence type="ECO:0000256" key="1">
    <source>
        <dbReference type="ARBA" id="ARBA00003087"/>
    </source>
</evidence>
<comment type="catalytic activity">
    <reaction evidence="13">
        <text>N(tele)-phospho-L-histidyl-[protein] + H2O = L-histidyl-[protein] + phosphate</text>
        <dbReference type="Rhea" id="RHEA:47960"/>
        <dbReference type="Rhea" id="RHEA-COMP:9745"/>
        <dbReference type="Rhea" id="RHEA-COMP:10719"/>
        <dbReference type="ChEBI" id="CHEBI:15377"/>
        <dbReference type="ChEBI" id="CHEBI:29979"/>
        <dbReference type="ChEBI" id="CHEBI:43474"/>
        <dbReference type="ChEBI" id="CHEBI:83586"/>
        <dbReference type="EC" id="3.9.1.3"/>
    </reaction>
</comment>
<dbReference type="Proteomes" id="UP001178461">
    <property type="component" value="Chromosome Z"/>
</dbReference>
<evidence type="ECO:0000256" key="8">
    <source>
        <dbReference type="ARBA" id="ARBA00022801"/>
    </source>
</evidence>
<dbReference type="EC" id="3.9.1.3" evidence="5"/>
<dbReference type="GO" id="GO:0101006">
    <property type="term" value="F:protein histidine phosphatase activity"/>
    <property type="evidence" value="ECO:0007669"/>
    <property type="project" value="UniProtKB-EC"/>
</dbReference>
<evidence type="ECO:0000313" key="17">
    <source>
        <dbReference type="Proteomes" id="UP001178461"/>
    </source>
</evidence>
<evidence type="ECO:0000256" key="4">
    <source>
        <dbReference type="ARBA" id="ARBA00011245"/>
    </source>
</evidence>
<proteinExistence type="inferred from homology"/>